<reference evidence="1 2" key="1">
    <citation type="submission" date="2019-03" db="EMBL/GenBank/DDBJ databases">
        <title>First draft genome of Liparis tanakae, snailfish: a comprehensive survey of snailfish specific genes.</title>
        <authorList>
            <person name="Kim W."/>
            <person name="Song I."/>
            <person name="Jeong J.-H."/>
            <person name="Kim D."/>
            <person name="Kim S."/>
            <person name="Ryu S."/>
            <person name="Song J.Y."/>
            <person name="Lee S.K."/>
        </authorList>
    </citation>
    <scope>NUCLEOTIDE SEQUENCE [LARGE SCALE GENOMIC DNA]</scope>
    <source>
        <tissue evidence="1">Muscle</tissue>
    </source>
</reference>
<evidence type="ECO:0000313" key="2">
    <source>
        <dbReference type="Proteomes" id="UP000314294"/>
    </source>
</evidence>
<sequence>MRAHTQVLPRHRRQEVGGELPLGLRVLQTKGTPGRECL</sequence>
<proteinExistence type="predicted"/>
<evidence type="ECO:0000313" key="1">
    <source>
        <dbReference type="EMBL" id="TNN25237.1"/>
    </source>
</evidence>
<dbReference type="EMBL" id="SRLO01013099">
    <property type="protein sequence ID" value="TNN25237.1"/>
    <property type="molecule type" value="Genomic_DNA"/>
</dbReference>
<dbReference type="AlphaFoldDB" id="A0A4Z2E8U6"/>
<dbReference type="Proteomes" id="UP000314294">
    <property type="component" value="Unassembled WGS sequence"/>
</dbReference>
<accession>A0A4Z2E8U6</accession>
<protein>
    <submittedName>
        <fullName evidence="1">Uncharacterized protein</fullName>
    </submittedName>
</protein>
<organism evidence="1 2">
    <name type="scientific">Liparis tanakae</name>
    <name type="common">Tanaka's snailfish</name>
    <dbReference type="NCBI Taxonomy" id="230148"/>
    <lineage>
        <taxon>Eukaryota</taxon>
        <taxon>Metazoa</taxon>
        <taxon>Chordata</taxon>
        <taxon>Craniata</taxon>
        <taxon>Vertebrata</taxon>
        <taxon>Euteleostomi</taxon>
        <taxon>Actinopterygii</taxon>
        <taxon>Neopterygii</taxon>
        <taxon>Teleostei</taxon>
        <taxon>Neoteleostei</taxon>
        <taxon>Acanthomorphata</taxon>
        <taxon>Eupercaria</taxon>
        <taxon>Perciformes</taxon>
        <taxon>Cottioidei</taxon>
        <taxon>Cottales</taxon>
        <taxon>Liparidae</taxon>
        <taxon>Liparis</taxon>
    </lineage>
</organism>
<keyword evidence="2" id="KW-1185">Reference proteome</keyword>
<gene>
    <name evidence="1" type="ORF">EYF80_064635</name>
</gene>
<name>A0A4Z2E8U6_9TELE</name>
<comment type="caution">
    <text evidence="1">The sequence shown here is derived from an EMBL/GenBank/DDBJ whole genome shotgun (WGS) entry which is preliminary data.</text>
</comment>